<evidence type="ECO:0000313" key="3">
    <source>
        <dbReference type="EMBL" id="KAG5848688.1"/>
    </source>
</evidence>
<evidence type="ECO:0000313" key="4">
    <source>
        <dbReference type="Proteomes" id="UP001044222"/>
    </source>
</evidence>
<keyword evidence="4" id="KW-1185">Reference proteome</keyword>
<dbReference type="Proteomes" id="UP001044222">
    <property type="component" value="Unassembled WGS sequence"/>
</dbReference>
<name>A0A9D3MJA7_ANGAN</name>
<evidence type="ECO:0000256" key="1">
    <source>
        <dbReference type="SAM" id="Coils"/>
    </source>
</evidence>
<dbReference type="AlphaFoldDB" id="A0A9D3MJA7"/>
<evidence type="ECO:0000256" key="2">
    <source>
        <dbReference type="SAM" id="MobiDB-lite"/>
    </source>
</evidence>
<accession>A0A9D3MJA7</accession>
<feature type="compositionally biased region" description="Low complexity" evidence="2">
    <location>
        <begin position="26"/>
        <end position="42"/>
    </location>
</feature>
<proteinExistence type="predicted"/>
<feature type="coiled-coil region" evidence="1">
    <location>
        <begin position="96"/>
        <end position="130"/>
    </location>
</feature>
<organism evidence="3 4">
    <name type="scientific">Anguilla anguilla</name>
    <name type="common">European freshwater eel</name>
    <name type="synonym">Muraena anguilla</name>
    <dbReference type="NCBI Taxonomy" id="7936"/>
    <lineage>
        <taxon>Eukaryota</taxon>
        <taxon>Metazoa</taxon>
        <taxon>Chordata</taxon>
        <taxon>Craniata</taxon>
        <taxon>Vertebrata</taxon>
        <taxon>Euteleostomi</taxon>
        <taxon>Actinopterygii</taxon>
        <taxon>Neopterygii</taxon>
        <taxon>Teleostei</taxon>
        <taxon>Anguilliformes</taxon>
        <taxon>Anguillidae</taxon>
        <taxon>Anguilla</taxon>
    </lineage>
</organism>
<dbReference type="Gene3D" id="1.10.287.2610">
    <property type="match status" value="1"/>
</dbReference>
<reference evidence="3" key="1">
    <citation type="submission" date="2021-01" db="EMBL/GenBank/DDBJ databases">
        <title>A chromosome-scale assembly of European eel, Anguilla anguilla.</title>
        <authorList>
            <person name="Henkel C."/>
            <person name="Jong-Raadsen S.A."/>
            <person name="Dufour S."/>
            <person name="Weltzien F.-A."/>
            <person name="Palstra A.P."/>
            <person name="Pelster B."/>
            <person name="Spaink H.P."/>
            <person name="Van Den Thillart G.E."/>
            <person name="Jansen H."/>
            <person name="Zahm M."/>
            <person name="Klopp C."/>
            <person name="Cedric C."/>
            <person name="Louis A."/>
            <person name="Berthelot C."/>
            <person name="Parey E."/>
            <person name="Roest Crollius H."/>
            <person name="Montfort J."/>
            <person name="Robinson-Rechavi M."/>
            <person name="Bucao C."/>
            <person name="Bouchez O."/>
            <person name="Gislard M."/>
            <person name="Lluch J."/>
            <person name="Milhes M."/>
            <person name="Lampietro C."/>
            <person name="Lopez Roques C."/>
            <person name="Donnadieu C."/>
            <person name="Braasch I."/>
            <person name="Desvignes T."/>
            <person name="Postlethwait J."/>
            <person name="Bobe J."/>
            <person name="Guiguen Y."/>
            <person name="Dirks R."/>
        </authorList>
    </citation>
    <scope>NUCLEOTIDE SEQUENCE</scope>
    <source>
        <strain evidence="3">Tag_6206</strain>
        <tissue evidence="3">Liver</tissue>
    </source>
</reference>
<feature type="region of interest" description="Disordered" evidence="2">
    <location>
        <begin position="168"/>
        <end position="195"/>
    </location>
</feature>
<protein>
    <submittedName>
        <fullName evidence="3">Uncharacterized protein</fullName>
    </submittedName>
</protein>
<gene>
    <name evidence="3" type="ORF">ANANG_G00101480</name>
</gene>
<keyword evidence="1" id="KW-0175">Coiled coil</keyword>
<feature type="region of interest" description="Disordered" evidence="2">
    <location>
        <begin position="20"/>
        <end position="60"/>
    </location>
</feature>
<comment type="caution">
    <text evidence="3">The sequence shown here is derived from an EMBL/GenBank/DDBJ whole genome shotgun (WGS) entry which is preliminary data.</text>
</comment>
<dbReference type="EMBL" id="JAFIRN010000005">
    <property type="protein sequence ID" value="KAG5848688.1"/>
    <property type="molecule type" value="Genomic_DNA"/>
</dbReference>
<sequence>MAGFRCTGIRLFNPAIFTDAEPEPEPAAAPGGHGGSSQVQQVEVNTTPAGPRKTHTIQRKRRATAILTDTPVKRALEEEKTAKFRKVKLRNGLFKISDTRNKVEAISVELEEAKKKVAKFQKQCEEYLVIIAQQKREADEQQGGHTIRRKRRAAAILTDTPVERALEEEKTAKLKVRQTNINKKGSKRADKNHTD</sequence>